<dbReference type="EMBL" id="JAPFQP010000001">
    <property type="protein sequence ID" value="MCX2719248.1"/>
    <property type="molecule type" value="Genomic_DNA"/>
</dbReference>
<feature type="chain" id="PRO_5042103223" description="Peptidase E" evidence="1">
    <location>
        <begin position="21"/>
        <end position="168"/>
    </location>
</feature>
<organism evidence="2 3">
    <name type="scientific">Lentiprolixibacter aurantiacus</name>
    <dbReference type="NCBI Taxonomy" id="2993939"/>
    <lineage>
        <taxon>Bacteria</taxon>
        <taxon>Pseudomonadati</taxon>
        <taxon>Bacteroidota</taxon>
        <taxon>Flavobacteriia</taxon>
        <taxon>Flavobacteriales</taxon>
        <taxon>Flavobacteriaceae</taxon>
        <taxon>Lentiprolixibacter</taxon>
    </lineage>
</organism>
<dbReference type="AlphaFoldDB" id="A0AAE3MKV5"/>
<keyword evidence="3" id="KW-1185">Reference proteome</keyword>
<dbReference type="Proteomes" id="UP001207116">
    <property type="component" value="Unassembled WGS sequence"/>
</dbReference>
<evidence type="ECO:0008006" key="4">
    <source>
        <dbReference type="Google" id="ProtNLM"/>
    </source>
</evidence>
<protein>
    <recommendedName>
        <fullName evidence="4">Peptidase E</fullName>
    </recommendedName>
</protein>
<dbReference type="Pfam" id="PF20420">
    <property type="entry name" value="DUF6702"/>
    <property type="match status" value="1"/>
</dbReference>
<sequence>MMKRKLICLFLLTMPLLGFTAHKFYVSVTHVNYVEKDDAFQITTRIFIDDFEAVLLERYGVKTALATPGESSVADSYIEKYLRAKLQIKLDGELQKYKFLGKRYDNDVIICYLEITQVNRPGMKSLEVQNEILTEMFEEQQNLVHLKVQGKKKSFVLYKESNKGMLNL</sequence>
<comment type="caution">
    <text evidence="2">The sequence shown here is derived from an EMBL/GenBank/DDBJ whole genome shotgun (WGS) entry which is preliminary data.</text>
</comment>
<evidence type="ECO:0000313" key="3">
    <source>
        <dbReference type="Proteomes" id="UP001207116"/>
    </source>
</evidence>
<evidence type="ECO:0000313" key="2">
    <source>
        <dbReference type="EMBL" id="MCX2719248.1"/>
    </source>
</evidence>
<evidence type="ECO:0000256" key="1">
    <source>
        <dbReference type="SAM" id="SignalP"/>
    </source>
</evidence>
<feature type="signal peptide" evidence="1">
    <location>
        <begin position="1"/>
        <end position="20"/>
    </location>
</feature>
<proteinExistence type="predicted"/>
<accession>A0AAE3MKV5</accession>
<reference evidence="2" key="1">
    <citation type="submission" date="2022-11" db="EMBL/GenBank/DDBJ databases">
        <title>The characterization of three novel Bacteroidetes species and genomic analysis of their roles in tidal elemental geochemical cycles.</title>
        <authorList>
            <person name="Ma K.-J."/>
        </authorList>
    </citation>
    <scope>NUCLEOTIDE SEQUENCE</scope>
    <source>
        <strain evidence="2">M415</strain>
    </source>
</reference>
<name>A0AAE3MKV5_9FLAO</name>
<keyword evidence="1" id="KW-0732">Signal</keyword>
<gene>
    <name evidence="2" type="ORF">OO016_06510</name>
</gene>
<dbReference type="InterPro" id="IPR046525">
    <property type="entry name" value="DUF6702"/>
</dbReference>
<dbReference type="RefSeq" id="WP_266011753.1">
    <property type="nucleotide sequence ID" value="NZ_JAPFQP010000001.1"/>
</dbReference>